<evidence type="ECO:0000313" key="2">
    <source>
        <dbReference type="EMBL" id="VFU65666.1"/>
    </source>
</evidence>
<gene>
    <name evidence="2" type="ORF">SVIM_LOCUS504471</name>
</gene>
<evidence type="ECO:0000259" key="1">
    <source>
        <dbReference type="Pfam" id="PF14576"/>
    </source>
</evidence>
<dbReference type="Pfam" id="PF14576">
    <property type="entry name" value="SEO_N"/>
    <property type="match status" value="1"/>
</dbReference>
<accession>A0A6N2NLJ1</accession>
<dbReference type="PANTHER" id="PTHR33232:SF9">
    <property type="entry name" value="PROTEIN SIEVE ELEMENT OCCLUSION B"/>
    <property type="match status" value="1"/>
</dbReference>
<dbReference type="InterPro" id="IPR039299">
    <property type="entry name" value="SEOA"/>
</dbReference>
<dbReference type="PANTHER" id="PTHR33232">
    <property type="entry name" value="PROTEIN SIEVE ELEMENT OCCLUSION B-LIKE"/>
    <property type="match status" value="1"/>
</dbReference>
<name>A0A6N2NLJ1_SALVM</name>
<dbReference type="EMBL" id="CAADRP010002296">
    <property type="protein sequence ID" value="VFU65666.1"/>
    <property type="molecule type" value="Genomic_DNA"/>
</dbReference>
<dbReference type="InterPro" id="IPR027942">
    <property type="entry name" value="SEO_N"/>
</dbReference>
<sequence>MITISDDNVMIKQIVGTHAPDGREAYDELEDKTHDQVNFASMLNALSYTIDRISCEIAYKALGGTDAHATTVSIFNILASYSWDAKLVLTMAAFALNYGEFCLLVQIYSSNQLAKSMAILKQLPSIMENLGPLKARFDSLNNVIKLMMDITRCVVEFKDLPTSYISQEVPALTTAMAHIPTAVYWTLRSVVACAAQITAITTMGHEYAFSQAWELSTLAHKLNNILEHLRKQLAACYEYIDEKRNVKTFQMLKNVFEMIHIDNMKVLRALIYAKDDIQPLIVGSSKKRVRSPTISSINAINLKLNNSQTYF</sequence>
<organism evidence="2">
    <name type="scientific">Salix viminalis</name>
    <name type="common">Common osier</name>
    <name type="synonym">Basket willow</name>
    <dbReference type="NCBI Taxonomy" id="40686"/>
    <lineage>
        <taxon>Eukaryota</taxon>
        <taxon>Viridiplantae</taxon>
        <taxon>Streptophyta</taxon>
        <taxon>Embryophyta</taxon>
        <taxon>Tracheophyta</taxon>
        <taxon>Spermatophyta</taxon>
        <taxon>Magnoliopsida</taxon>
        <taxon>eudicotyledons</taxon>
        <taxon>Gunneridae</taxon>
        <taxon>Pentapetalae</taxon>
        <taxon>rosids</taxon>
        <taxon>fabids</taxon>
        <taxon>Malpighiales</taxon>
        <taxon>Salicaceae</taxon>
        <taxon>Saliceae</taxon>
        <taxon>Salix</taxon>
    </lineage>
</organism>
<reference evidence="2" key="1">
    <citation type="submission" date="2019-03" db="EMBL/GenBank/DDBJ databases">
        <authorList>
            <person name="Mank J."/>
            <person name="Almeida P."/>
        </authorList>
    </citation>
    <scope>NUCLEOTIDE SEQUENCE</scope>
    <source>
        <strain evidence="2">78183</strain>
    </source>
</reference>
<protein>
    <recommendedName>
        <fullName evidence="1">Sieve element occlusion N-terminal domain-containing protein</fullName>
    </recommendedName>
</protein>
<proteinExistence type="predicted"/>
<feature type="domain" description="Sieve element occlusion N-terminal" evidence="1">
    <location>
        <begin position="28"/>
        <end position="260"/>
    </location>
</feature>
<dbReference type="AlphaFoldDB" id="A0A6N2NLJ1"/>
<dbReference type="GO" id="GO:0010088">
    <property type="term" value="P:phloem development"/>
    <property type="evidence" value="ECO:0007669"/>
    <property type="project" value="InterPro"/>
</dbReference>